<dbReference type="Proteomes" id="UP001242313">
    <property type="component" value="Unassembled WGS sequence"/>
</dbReference>
<dbReference type="RefSeq" id="WP_307191986.1">
    <property type="nucleotide sequence ID" value="NZ_JAUSUN010000013.1"/>
</dbReference>
<dbReference type="GO" id="GO:0008233">
    <property type="term" value="F:peptidase activity"/>
    <property type="evidence" value="ECO:0007669"/>
    <property type="project" value="UniProtKB-KW"/>
</dbReference>
<dbReference type="GO" id="GO:0006508">
    <property type="term" value="P:proteolysis"/>
    <property type="evidence" value="ECO:0007669"/>
    <property type="project" value="UniProtKB-KW"/>
</dbReference>
<sequence>MEGTETKTAKEKEAAAEVIGAQSRREEAIAEADAQRWKNAYTSTSEAIQILKKRYEHMQNVSKGGI</sequence>
<protein>
    <submittedName>
        <fullName evidence="2">Regulator of protease activity HflC (Stomatin/prohibitin superfamily)</fullName>
    </submittedName>
</protein>
<gene>
    <name evidence="2" type="ORF">J2S25_002407</name>
</gene>
<proteinExistence type="predicted"/>
<organism evidence="2 3">
    <name type="scientific">Mesobacillus stamsii</name>
    <dbReference type="NCBI Taxonomy" id="225347"/>
    <lineage>
        <taxon>Bacteria</taxon>
        <taxon>Bacillati</taxon>
        <taxon>Bacillota</taxon>
        <taxon>Bacilli</taxon>
        <taxon>Bacillales</taxon>
        <taxon>Bacillaceae</taxon>
        <taxon>Mesobacillus</taxon>
    </lineage>
</organism>
<reference evidence="2 3" key="1">
    <citation type="submission" date="2023-07" db="EMBL/GenBank/DDBJ databases">
        <title>Genomic Encyclopedia of Type Strains, Phase IV (KMG-IV): sequencing the most valuable type-strain genomes for metagenomic binning, comparative biology and taxonomic classification.</title>
        <authorList>
            <person name="Goeker M."/>
        </authorList>
    </citation>
    <scope>NUCLEOTIDE SEQUENCE [LARGE SCALE GENOMIC DNA]</scope>
    <source>
        <strain evidence="2 3">DSM 19598</strain>
    </source>
</reference>
<accession>A0ABU0FW93</accession>
<keyword evidence="3" id="KW-1185">Reference proteome</keyword>
<evidence type="ECO:0000256" key="1">
    <source>
        <dbReference type="SAM" id="MobiDB-lite"/>
    </source>
</evidence>
<dbReference type="EMBL" id="JAUSUN010000013">
    <property type="protein sequence ID" value="MDQ0414200.1"/>
    <property type="molecule type" value="Genomic_DNA"/>
</dbReference>
<comment type="caution">
    <text evidence="2">The sequence shown here is derived from an EMBL/GenBank/DDBJ whole genome shotgun (WGS) entry which is preliminary data.</text>
</comment>
<feature type="compositionally biased region" description="Basic and acidic residues" evidence="1">
    <location>
        <begin position="1"/>
        <end position="15"/>
    </location>
</feature>
<feature type="region of interest" description="Disordered" evidence="1">
    <location>
        <begin position="1"/>
        <end position="21"/>
    </location>
</feature>
<keyword evidence="2" id="KW-0378">Hydrolase</keyword>
<evidence type="ECO:0000313" key="2">
    <source>
        <dbReference type="EMBL" id="MDQ0414200.1"/>
    </source>
</evidence>
<name>A0ABU0FW93_9BACI</name>
<keyword evidence="2" id="KW-0645">Protease</keyword>
<evidence type="ECO:0000313" key="3">
    <source>
        <dbReference type="Proteomes" id="UP001242313"/>
    </source>
</evidence>